<dbReference type="PANTHER" id="PTHR13328:SF4">
    <property type="entry name" value="NEGATIVE ELONGATION FACTOR A"/>
    <property type="match status" value="1"/>
</dbReference>
<name>A0A034W314_BACDO</name>
<feature type="compositionally biased region" description="Polar residues" evidence="1">
    <location>
        <begin position="232"/>
        <end position="245"/>
    </location>
</feature>
<dbReference type="Pfam" id="PF23553">
    <property type="entry name" value="NELF-A_N"/>
    <property type="match status" value="1"/>
</dbReference>
<dbReference type="OrthoDB" id="8916892at2759"/>
<reference evidence="3" key="1">
    <citation type="journal article" date="2014" name="BMC Genomics">
        <title>Characterizing the developmental transcriptome of the oriental fruit fly, Bactrocera dorsalis (Diptera: Tephritidae) through comparative genomic analysis with Drosophila melanogaster utilizing modENCODE datasets.</title>
        <authorList>
            <person name="Geib S.M."/>
            <person name="Calla B."/>
            <person name="Hall B."/>
            <person name="Hou S."/>
            <person name="Manoukis N.C."/>
        </authorList>
    </citation>
    <scope>NUCLEOTIDE SEQUENCE</scope>
    <source>
        <strain evidence="3">Punador</strain>
    </source>
</reference>
<feature type="compositionally biased region" description="Low complexity" evidence="1">
    <location>
        <begin position="317"/>
        <end position="329"/>
    </location>
</feature>
<dbReference type="GO" id="GO:0003746">
    <property type="term" value="F:translation elongation factor activity"/>
    <property type="evidence" value="ECO:0007669"/>
    <property type="project" value="UniProtKB-KW"/>
</dbReference>
<dbReference type="GO" id="GO:0032021">
    <property type="term" value="C:NELF complex"/>
    <property type="evidence" value="ECO:0007669"/>
    <property type="project" value="TreeGrafter"/>
</dbReference>
<feature type="compositionally biased region" description="Low complexity" evidence="1">
    <location>
        <begin position="867"/>
        <end position="882"/>
    </location>
</feature>
<feature type="region of interest" description="Disordered" evidence="1">
    <location>
        <begin position="620"/>
        <end position="648"/>
    </location>
</feature>
<feature type="region of interest" description="Disordered" evidence="1">
    <location>
        <begin position="185"/>
        <end position="255"/>
    </location>
</feature>
<evidence type="ECO:0000313" key="3">
    <source>
        <dbReference type="EMBL" id="JAC48163.1"/>
    </source>
</evidence>
<keyword evidence="3" id="KW-0251">Elongation factor</keyword>
<evidence type="ECO:0000256" key="1">
    <source>
        <dbReference type="SAM" id="MobiDB-lite"/>
    </source>
</evidence>
<accession>A0A034W314</accession>
<dbReference type="InterPro" id="IPR037517">
    <property type="entry name" value="HDAG_dom"/>
</dbReference>
<feature type="compositionally biased region" description="Polar residues" evidence="1">
    <location>
        <begin position="187"/>
        <end position="198"/>
    </location>
</feature>
<dbReference type="GO" id="GO:0034244">
    <property type="term" value="P:negative regulation of transcription elongation by RNA polymerase II"/>
    <property type="evidence" value="ECO:0007669"/>
    <property type="project" value="TreeGrafter"/>
</dbReference>
<keyword evidence="3" id="KW-0648">Protein biosynthesis</keyword>
<dbReference type="AlphaFoldDB" id="A0A034W314"/>
<dbReference type="EMBL" id="GAKP01010789">
    <property type="protein sequence ID" value="JAC48163.1"/>
    <property type="molecule type" value="Transcribed_RNA"/>
</dbReference>
<feature type="compositionally biased region" description="Polar residues" evidence="1">
    <location>
        <begin position="299"/>
        <end position="314"/>
    </location>
</feature>
<protein>
    <submittedName>
        <fullName evidence="3">Negative elongation factor A</fullName>
    </submittedName>
</protein>
<organism evidence="3">
    <name type="scientific">Bactrocera dorsalis</name>
    <name type="common">Oriental fruit fly</name>
    <name type="synonym">Dacus dorsalis</name>
    <dbReference type="NCBI Taxonomy" id="27457"/>
    <lineage>
        <taxon>Eukaryota</taxon>
        <taxon>Metazoa</taxon>
        <taxon>Ecdysozoa</taxon>
        <taxon>Arthropoda</taxon>
        <taxon>Hexapoda</taxon>
        <taxon>Insecta</taxon>
        <taxon>Pterygota</taxon>
        <taxon>Neoptera</taxon>
        <taxon>Endopterygota</taxon>
        <taxon>Diptera</taxon>
        <taxon>Brachycera</taxon>
        <taxon>Muscomorpha</taxon>
        <taxon>Tephritoidea</taxon>
        <taxon>Tephritidae</taxon>
        <taxon>Bactrocera</taxon>
        <taxon>Bactrocera</taxon>
    </lineage>
</organism>
<dbReference type="InterPro" id="IPR056557">
    <property type="entry name" value="NELF-A_N"/>
</dbReference>
<dbReference type="PROSITE" id="PS51838">
    <property type="entry name" value="HDAG"/>
    <property type="match status" value="1"/>
</dbReference>
<feature type="region of interest" description="Disordered" evidence="1">
    <location>
        <begin position="818"/>
        <end position="882"/>
    </location>
</feature>
<feature type="compositionally biased region" description="Low complexity" evidence="1">
    <location>
        <begin position="289"/>
        <end position="298"/>
    </location>
</feature>
<feature type="domain" description="HDAg" evidence="2">
    <location>
        <begin position="89"/>
        <end position="258"/>
    </location>
</feature>
<evidence type="ECO:0000259" key="2">
    <source>
        <dbReference type="PROSITE" id="PS51838"/>
    </source>
</evidence>
<sequence length="940" mass="103720">MANVRDSDTSLWLHNKLGTSNDSWISGSICSQLNKEVLRNIKECFPDLQTQVKLKLLLSFFHIPRRLVEEWKVELEEVIEVAGLDSELWVSMLAETMKTFPATSSLNTEISEYEDTRPIFTDMVNDLRKLVSKHSDLGMLPLECLYLNKNALVSVVGQQPNPVKHFTIKRKPKSANLRTELLHKSADAQSSLKKSSAPTIPLRSRGMPRKMTDTTPLKGIPSRVPSLGFRTPNVSGAPQRPNLSRTPAGRKDGGIKLIELSEQPLGYAAAKKRKREQQLEEQQKKQEQKQIATAAQAENTSPLATSPTQTSGASNAVGGVTTPSSTTTVEIKTEVGASLNQSSSIDDMLTDSKDNVLTTKIEPSTPEYAQSLSYTQPTSPKLVESKPQIKSIDIPSTCVANSILTSTSTATIATPTKVSSMSTQTQTQIRTPTQTQVNNNSNNLNHGHKRIKQEIEIKSEEILMPPNIKVEKIEPQTQPTLLTQQLPQTPTRLQQRIIIQQQKTPQQQPLQAQQQTMQQQTTQHVLIRAAPQQQKQTLSGLTLSGSGTTVTRQKINTTNTSPTNANTMIKMEKLDIKPITTKSPVSNTTMSTNIYTQQQLRQTNNPLANLPNNISVKITSTKSPKAQSIPQQSVQQQQQQQHNSNQRNPFALQPMTTEELQNHTKLIMQNALAKRKFEEQQSNILGMQKILQLNAVATAAAAAAAVTVNKQHQQQHSQLPNQNRMPTGIAAAATGHNGSHVNRTSVGSGNRRLQALQNLFNDSNGMVDAMDVVSSKNAFTNGFHPSKSQSYHNGAGVYRNTSYGNVNSMPAISRRRSFPSRFSNANGGNSVQTGSMKCNNSDTDFQQQQQPQQSVSSVETTDSHTGNQSRYNNYNNKNNSNNNSQVALEITIGAQEAQQQQQQPTVLSTGVELKYSKTESIAYNLVTARAEKYQEFEILI</sequence>
<gene>
    <name evidence="3" type="primary">NELFA</name>
</gene>
<feature type="compositionally biased region" description="Low complexity" evidence="1">
    <location>
        <begin position="627"/>
        <end position="648"/>
    </location>
</feature>
<feature type="region of interest" description="Disordered" evidence="1">
    <location>
        <begin position="268"/>
        <end position="329"/>
    </location>
</feature>
<feature type="compositionally biased region" description="Polar residues" evidence="1">
    <location>
        <begin position="854"/>
        <end position="866"/>
    </location>
</feature>
<dbReference type="PANTHER" id="PTHR13328">
    <property type="entry name" value="NEGATIVE ELONGATION FACTOR A NELF-A"/>
    <property type="match status" value="1"/>
</dbReference>
<dbReference type="InterPro" id="IPR052828">
    <property type="entry name" value="NELF-A_domain"/>
</dbReference>
<feature type="compositionally biased region" description="Polar residues" evidence="1">
    <location>
        <begin position="824"/>
        <end position="845"/>
    </location>
</feature>
<feature type="compositionally biased region" description="Basic and acidic residues" evidence="1">
    <location>
        <begin position="276"/>
        <end position="288"/>
    </location>
</feature>
<proteinExistence type="predicted"/>